<keyword evidence="3" id="KW-1185">Reference proteome</keyword>
<evidence type="ECO:0000313" key="2">
    <source>
        <dbReference type="EMBL" id="MED6143047.1"/>
    </source>
</evidence>
<dbReference type="PANTHER" id="PTHR47165">
    <property type="entry name" value="OS03G0429900 PROTEIN"/>
    <property type="match status" value="1"/>
</dbReference>
<organism evidence="2 3">
    <name type="scientific">Stylosanthes scabra</name>
    <dbReference type="NCBI Taxonomy" id="79078"/>
    <lineage>
        <taxon>Eukaryota</taxon>
        <taxon>Viridiplantae</taxon>
        <taxon>Streptophyta</taxon>
        <taxon>Embryophyta</taxon>
        <taxon>Tracheophyta</taxon>
        <taxon>Spermatophyta</taxon>
        <taxon>Magnoliopsida</taxon>
        <taxon>eudicotyledons</taxon>
        <taxon>Gunneridae</taxon>
        <taxon>Pentapetalae</taxon>
        <taxon>rosids</taxon>
        <taxon>fabids</taxon>
        <taxon>Fabales</taxon>
        <taxon>Fabaceae</taxon>
        <taxon>Papilionoideae</taxon>
        <taxon>50 kb inversion clade</taxon>
        <taxon>dalbergioids sensu lato</taxon>
        <taxon>Dalbergieae</taxon>
        <taxon>Pterocarpus clade</taxon>
        <taxon>Stylosanthes</taxon>
    </lineage>
</organism>
<dbReference type="InterPro" id="IPR012340">
    <property type="entry name" value="NA-bd_OB-fold"/>
</dbReference>
<dbReference type="InterPro" id="IPR003871">
    <property type="entry name" value="RFA1B/D_OB_1st"/>
</dbReference>
<gene>
    <name evidence="2" type="ORF">PIB30_002868</name>
</gene>
<name>A0ABU6T2U7_9FABA</name>
<dbReference type="PANTHER" id="PTHR47165:SF4">
    <property type="entry name" value="OS03G0429900 PROTEIN"/>
    <property type="match status" value="1"/>
</dbReference>
<evidence type="ECO:0000259" key="1">
    <source>
        <dbReference type="Pfam" id="PF02721"/>
    </source>
</evidence>
<feature type="domain" description="Replication protein A 70 kDa DNA-binding subunit B/D first OB fold" evidence="1">
    <location>
        <begin position="5"/>
        <end position="107"/>
    </location>
</feature>
<dbReference type="Pfam" id="PF02721">
    <property type="entry name" value="DUF223"/>
    <property type="match status" value="1"/>
</dbReference>
<accession>A0ABU6T2U7</accession>
<evidence type="ECO:0000313" key="3">
    <source>
        <dbReference type="Proteomes" id="UP001341840"/>
    </source>
</evidence>
<dbReference type="SUPFAM" id="SSF50249">
    <property type="entry name" value="Nucleic acid-binding proteins"/>
    <property type="match status" value="2"/>
</dbReference>
<feature type="non-terminal residue" evidence="2">
    <location>
        <position position="249"/>
    </location>
</feature>
<comment type="caution">
    <text evidence="2">The sequence shown here is derived from an EMBL/GenBank/DDBJ whole genome shotgun (WGS) entry which is preliminary data.</text>
</comment>
<dbReference type="EMBL" id="JASCZI010090626">
    <property type="protein sequence ID" value="MED6143047.1"/>
    <property type="molecule type" value="Genomic_DNA"/>
</dbReference>
<dbReference type="CDD" id="cd04480">
    <property type="entry name" value="RPA1_DBD_A_like"/>
    <property type="match status" value="1"/>
</dbReference>
<dbReference type="Proteomes" id="UP001341840">
    <property type="component" value="Unassembled WGS sequence"/>
</dbReference>
<reference evidence="2 3" key="1">
    <citation type="journal article" date="2023" name="Plants (Basel)">
        <title>Bridging the Gap: Combining Genomics and Transcriptomics Approaches to Understand Stylosanthes scabra, an Orphan Legume from the Brazilian Caatinga.</title>
        <authorList>
            <person name="Ferreira-Neto J.R.C."/>
            <person name="da Silva M.D."/>
            <person name="Binneck E."/>
            <person name="de Melo N.F."/>
            <person name="da Silva R.H."/>
            <person name="de Melo A.L.T.M."/>
            <person name="Pandolfi V."/>
            <person name="Bustamante F.O."/>
            <person name="Brasileiro-Vidal A.C."/>
            <person name="Benko-Iseppon A.M."/>
        </authorList>
    </citation>
    <scope>NUCLEOTIDE SEQUENCE [LARGE SCALE GENOMIC DNA]</scope>
    <source>
        <tissue evidence="2">Leaves</tissue>
    </source>
</reference>
<dbReference type="Gene3D" id="2.40.50.140">
    <property type="entry name" value="Nucleic acid-binding proteins"/>
    <property type="match status" value="2"/>
</dbReference>
<proteinExistence type="predicted"/>
<protein>
    <recommendedName>
        <fullName evidence="1">Replication protein A 70 kDa DNA-binding subunit B/D first OB fold domain-containing protein</fullName>
    </recommendedName>
</protein>
<sequence length="249" mass="28965">MAGVFDMFANLHRRRLDWSFRVYVKRIFEHRFSSSEGFTLEMVLQDSEGVRVHASVPKALVNRWVGVIKEFKMYKMSFFIVVEKKHYIRFTNTRYTLLFSHMTQVVPVQEPSFPLDVFNFKSFPDLLSAEQVDESEMFDLKVVEEFRHILMAGETFTGVRITQVQGQSGISGGQELKKGNTYVSSIEELFKEAEESETWIFGKIVAVCSGKHDWHYESCIKCSKKAELKEGSNTYWCKKCLIEYANPKD</sequence>